<evidence type="ECO:0000313" key="2">
    <source>
        <dbReference type="EMBL" id="NME48928.1"/>
    </source>
</evidence>
<evidence type="ECO:0000313" key="3">
    <source>
        <dbReference type="Proteomes" id="UP000588071"/>
    </source>
</evidence>
<dbReference type="RefSeq" id="WP_052845319.1">
    <property type="nucleotide sequence ID" value="NZ_CP144490.1"/>
</dbReference>
<dbReference type="PANTHER" id="PTHR13696:SF52">
    <property type="entry name" value="PARA FAMILY PROTEIN CT_582"/>
    <property type="match status" value="1"/>
</dbReference>
<organism evidence="2 3">
    <name type="scientific">Enterococcus cecorum</name>
    <dbReference type="NCBI Taxonomy" id="44008"/>
    <lineage>
        <taxon>Bacteria</taxon>
        <taxon>Bacillati</taxon>
        <taxon>Bacillota</taxon>
        <taxon>Bacilli</taxon>
        <taxon>Lactobacillales</taxon>
        <taxon>Enterococcaceae</taxon>
        <taxon>Enterococcus</taxon>
    </lineage>
</organism>
<dbReference type="EMBL" id="JABAFV010000001">
    <property type="protein sequence ID" value="NME48928.1"/>
    <property type="molecule type" value="Genomic_DNA"/>
</dbReference>
<reference evidence="2 3" key="1">
    <citation type="submission" date="2020-04" db="EMBL/GenBank/DDBJ databases">
        <authorList>
            <person name="Hitch T.C.A."/>
            <person name="Wylensek D."/>
            <person name="Clavel T."/>
        </authorList>
    </citation>
    <scope>NUCLEOTIDE SEQUENCE [LARGE SCALE GENOMIC DNA]</scope>
    <source>
        <strain evidence="2 3">WCA-380-WT-3C</strain>
    </source>
</reference>
<protein>
    <submittedName>
        <fullName evidence="2">ParA family protein</fullName>
    </submittedName>
</protein>
<dbReference type="Proteomes" id="UP000588071">
    <property type="component" value="Unassembled WGS sequence"/>
</dbReference>
<accession>A0A7X9RK90</accession>
<proteinExistence type="predicted"/>
<dbReference type="InterPro" id="IPR050678">
    <property type="entry name" value="DNA_Partitioning_ATPase"/>
</dbReference>
<name>A0A7X9RK90_9ENTE</name>
<feature type="domain" description="AAA" evidence="1">
    <location>
        <begin position="9"/>
        <end position="175"/>
    </location>
</feature>
<gene>
    <name evidence="2" type="ORF">HF857_01420</name>
</gene>
<dbReference type="AlphaFoldDB" id="A0A7X9RK90"/>
<sequence>MKSTKKLPKIITVNMKKGGVGKTAVARLIADYLAKNAKTCLIDADESSNTTKRTNVDRSHNQQAELENIFQKKIVEPVTIQENLDLVLGTANLEQVNVDLASKFNNTIKFLAYLKKQPTFREYEYLVIDTRNDTNIITNNMLVAADLVLGVCDTCADSYDEWLNLLEHMDDLREEVIDDMTEESYVHAKVKFVGNKVSPKTNVSKQFKEVMAEDEDCLGYIENRAVFDEAILLRKSLLDYIVNKPNQDESYKNFVSNTLSLLSEIKACVDNE</sequence>
<evidence type="ECO:0000259" key="1">
    <source>
        <dbReference type="Pfam" id="PF13614"/>
    </source>
</evidence>
<dbReference type="InterPro" id="IPR027417">
    <property type="entry name" value="P-loop_NTPase"/>
</dbReference>
<dbReference type="CDD" id="cd02042">
    <property type="entry name" value="ParAB_family"/>
    <property type="match status" value="1"/>
</dbReference>
<dbReference type="Pfam" id="PF13614">
    <property type="entry name" value="AAA_31"/>
    <property type="match status" value="1"/>
</dbReference>
<dbReference type="Gene3D" id="3.40.50.300">
    <property type="entry name" value="P-loop containing nucleotide triphosphate hydrolases"/>
    <property type="match status" value="1"/>
</dbReference>
<dbReference type="InterPro" id="IPR025669">
    <property type="entry name" value="AAA_dom"/>
</dbReference>
<comment type="caution">
    <text evidence="2">The sequence shown here is derived from an EMBL/GenBank/DDBJ whole genome shotgun (WGS) entry which is preliminary data.</text>
</comment>
<dbReference type="SUPFAM" id="SSF52540">
    <property type="entry name" value="P-loop containing nucleoside triphosphate hydrolases"/>
    <property type="match status" value="1"/>
</dbReference>
<dbReference type="PANTHER" id="PTHR13696">
    <property type="entry name" value="P-LOOP CONTAINING NUCLEOSIDE TRIPHOSPHATE HYDROLASE"/>
    <property type="match status" value="1"/>
</dbReference>